<sequence>MGKLPDLFNLTDRVAIVTGGAGLLGAEFCQTLMEAGADIVIADIDDDAANDLAESLNGRFLSGDSTPRAVPFQVDISSKSSVQGLFQRTLDQFSKLDILVNAAVLDPKFDPQSIADGNSDHGLEESDHLLAINF</sequence>
<evidence type="ECO:0008006" key="5">
    <source>
        <dbReference type="Google" id="ProtNLM"/>
    </source>
</evidence>
<feature type="non-terminal residue" evidence="4">
    <location>
        <position position="134"/>
    </location>
</feature>
<dbReference type="AlphaFoldDB" id="X0RS87"/>
<organism evidence="4">
    <name type="scientific">marine sediment metagenome</name>
    <dbReference type="NCBI Taxonomy" id="412755"/>
    <lineage>
        <taxon>unclassified sequences</taxon>
        <taxon>metagenomes</taxon>
        <taxon>ecological metagenomes</taxon>
    </lineage>
</organism>
<proteinExistence type="inferred from homology"/>
<dbReference type="InterPro" id="IPR052178">
    <property type="entry name" value="Sec_Metab_Biosynth_SDR"/>
</dbReference>
<dbReference type="PANTHER" id="PTHR43618:SF8">
    <property type="entry name" value="7ALPHA-HYDROXYSTEROID DEHYDROGENASE"/>
    <property type="match status" value="1"/>
</dbReference>
<dbReference type="SUPFAM" id="SSF51735">
    <property type="entry name" value="NAD(P)-binding Rossmann-fold domains"/>
    <property type="match status" value="1"/>
</dbReference>
<dbReference type="InterPro" id="IPR036291">
    <property type="entry name" value="NAD(P)-bd_dom_sf"/>
</dbReference>
<evidence type="ECO:0000256" key="3">
    <source>
        <dbReference type="ARBA" id="ARBA00023002"/>
    </source>
</evidence>
<dbReference type="GO" id="GO:0016491">
    <property type="term" value="F:oxidoreductase activity"/>
    <property type="evidence" value="ECO:0007669"/>
    <property type="project" value="UniProtKB-KW"/>
</dbReference>
<dbReference type="InterPro" id="IPR002347">
    <property type="entry name" value="SDR_fam"/>
</dbReference>
<comment type="similarity">
    <text evidence="1">Belongs to the short-chain dehydrogenases/reductases (SDR) family.</text>
</comment>
<keyword evidence="2" id="KW-0521">NADP</keyword>
<reference evidence="4" key="1">
    <citation type="journal article" date="2014" name="Front. Microbiol.">
        <title>High frequency of phylogenetically diverse reductive dehalogenase-homologous genes in deep subseafloor sedimentary metagenomes.</title>
        <authorList>
            <person name="Kawai M."/>
            <person name="Futagami T."/>
            <person name="Toyoda A."/>
            <person name="Takaki Y."/>
            <person name="Nishi S."/>
            <person name="Hori S."/>
            <person name="Arai W."/>
            <person name="Tsubouchi T."/>
            <person name="Morono Y."/>
            <person name="Uchiyama I."/>
            <person name="Ito T."/>
            <person name="Fujiyama A."/>
            <person name="Inagaki F."/>
            <person name="Takami H."/>
        </authorList>
    </citation>
    <scope>NUCLEOTIDE SEQUENCE</scope>
    <source>
        <strain evidence="4">Expedition CK06-06</strain>
    </source>
</reference>
<gene>
    <name evidence="4" type="ORF">S01H1_15226</name>
</gene>
<dbReference type="Pfam" id="PF00106">
    <property type="entry name" value="adh_short"/>
    <property type="match status" value="1"/>
</dbReference>
<evidence type="ECO:0000256" key="1">
    <source>
        <dbReference type="ARBA" id="ARBA00006484"/>
    </source>
</evidence>
<accession>X0RS87</accession>
<dbReference type="PANTHER" id="PTHR43618">
    <property type="entry name" value="7-ALPHA-HYDROXYSTEROID DEHYDROGENASE"/>
    <property type="match status" value="1"/>
</dbReference>
<protein>
    <recommendedName>
        <fullName evidence="5">Short-chain dehydrogenase/reductase SDR</fullName>
    </recommendedName>
</protein>
<dbReference type="Gene3D" id="3.40.50.720">
    <property type="entry name" value="NAD(P)-binding Rossmann-like Domain"/>
    <property type="match status" value="1"/>
</dbReference>
<name>X0RS87_9ZZZZ</name>
<keyword evidence="3" id="KW-0560">Oxidoreductase</keyword>
<dbReference type="EMBL" id="BARS01007944">
    <property type="protein sequence ID" value="GAF71618.1"/>
    <property type="molecule type" value="Genomic_DNA"/>
</dbReference>
<evidence type="ECO:0000313" key="4">
    <source>
        <dbReference type="EMBL" id="GAF71618.1"/>
    </source>
</evidence>
<evidence type="ECO:0000256" key="2">
    <source>
        <dbReference type="ARBA" id="ARBA00022857"/>
    </source>
</evidence>
<comment type="caution">
    <text evidence="4">The sequence shown here is derived from an EMBL/GenBank/DDBJ whole genome shotgun (WGS) entry which is preliminary data.</text>
</comment>